<keyword evidence="4" id="KW-0813">Transport</keyword>
<feature type="transmembrane region" description="Helical" evidence="8">
    <location>
        <begin position="24"/>
        <end position="47"/>
    </location>
</feature>
<dbReference type="Proteomes" id="UP000534388">
    <property type="component" value="Unassembled WGS sequence"/>
</dbReference>
<name>A0A7W2ES18_9BURK</name>
<dbReference type="EMBL" id="JACEZT010000006">
    <property type="protein sequence ID" value="MBA5637576.1"/>
    <property type="molecule type" value="Genomic_DNA"/>
</dbReference>
<feature type="transmembrane region" description="Helical" evidence="8">
    <location>
        <begin position="294"/>
        <end position="314"/>
    </location>
</feature>
<comment type="subcellular location">
    <subcellularLocation>
        <location evidence="2">Membrane</location>
        <topology evidence="2">Multi-pass membrane protein</topology>
    </subcellularLocation>
</comment>
<dbReference type="GO" id="GO:0016020">
    <property type="term" value="C:membrane"/>
    <property type="evidence" value="ECO:0007669"/>
    <property type="project" value="UniProtKB-SubCell"/>
</dbReference>
<dbReference type="InterPro" id="IPR001958">
    <property type="entry name" value="Tet-R_TetA/multi-R_MdtG-like"/>
</dbReference>
<dbReference type="RefSeq" id="WP_182162310.1">
    <property type="nucleotide sequence ID" value="NZ_JACEZT010000006.1"/>
</dbReference>
<comment type="similarity">
    <text evidence="3">Belongs to the major facilitator superfamily. TCR/Tet family.</text>
</comment>
<evidence type="ECO:0000256" key="2">
    <source>
        <dbReference type="ARBA" id="ARBA00004141"/>
    </source>
</evidence>
<dbReference type="PRINTS" id="PR01035">
    <property type="entry name" value="TCRTETA"/>
</dbReference>
<dbReference type="GO" id="GO:0022857">
    <property type="term" value="F:transmembrane transporter activity"/>
    <property type="evidence" value="ECO:0007669"/>
    <property type="project" value="InterPro"/>
</dbReference>
<feature type="transmembrane region" description="Helical" evidence="8">
    <location>
        <begin position="353"/>
        <end position="375"/>
    </location>
</feature>
<evidence type="ECO:0000256" key="5">
    <source>
        <dbReference type="ARBA" id="ARBA00022692"/>
    </source>
</evidence>
<keyword evidence="6 8" id="KW-1133">Transmembrane helix</keyword>
<dbReference type="PANTHER" id="PTHR23504">
    <property type="entry name" value="MAJOR FACILITATOR SUPERFAMILY DOMAIN-CONTAINING PROTEIN 10"/>
    <property type="match status" value="1"/>
</dbReference>
<dbReference type="PROSITE" id="PS50850">
    <property type="entry name" value="MFS"/>
    <property type="match status" value="1"/>
</dbReference>
<keyword evidence="5 8" id="KW-0812">Transmembrane</keyword>
<keyword evidence="7 8" id="KW-0472">Membrane</keyword>
<evidence type="ECO:0000256" key="8">
    <source>
        <dbReference type="SAM" id="Phobius"/>
    </source>
</evidence>
<keyword evidence="11" id="KW-1185">Reference proteome</keyword>
<evidence type="ECO:0000256" key="7">
    <source>
        <dbReference type="ARBA" id="ARBA00023136"/>
    </source>
</evidence>
<evidence type="ECO:0000256" key="3">
    <source>
        <dbReference type="ARBA" id="ARBA00007520"/>
    </source>
</evidence>
<dbReference type="InterPro" id="IPR005829">
    <property type="entry name" value="Sugar_transporter_CS"/>
</dbReference>
<evidence type="ECO:0000256" key="4">
    <source>
        <dbReference type="ARBA" id="ARBA00022448"/>
    </source>
</evidence>
<comment type="caution">
    <text evidence="10">The sequence shown here is derived from an EMBL/GenBank/DDBJ whole genome shotgun (WGS) entry which is preliminary data.</text>
</comment>
<dbReference type="InterPro" id="IPR011701">
    <property type="entry name" value="MFS"/>
</dbReference>
<dbReference type="PROSITE" id="PS00216">
    <property type="entry name" value="SUGAR_TRANSPORT_1"/>
    <property type="match status" value="1"/>
</dbReference>
<feature type="domain" description="Major facilitator superfamily (MFS) profile" evidence="9">
    <location>
        <begin position="21"/>
        <end position="415"/>
    </location>
</feature>
<feature type="transmembrane region" description="Helical" evidence="8">
    <location>
        <begin position="177"/>
        <end position="197"/>
    </location>
</feature>
<evidence type="ECO:0000256" key="6">
    <source>
        <dbReference type="ARBA" id="ARBA00022989"/>
    </source>
</evidence>
<gene>
    <name evidence="10" type="ORF">H3H37_10975</name>
</gene>
<sequence length="424" mass="45448">MTITHDAPLPSAPTPPAPAGNLNFILVCVFIDMLGIGLVVPVLPILVGEFVHGRAGQAWWYGALSSTFGLMQFIFMPMLGALSDRIGRRPVLLYSMSGMCLNFLATAWAPNLACLFIGRVVGGMSSASMSVASAYASDISTPDNRAKSFGKVGAAFGLGFICGPMLGGLLGSVNLHLPFYVAAALSAGNFIYGYLVVPESLPQARRQSFKLAKVNPLAAIVKLARRTDIRGLIIVYSLVTFAQMMLHSTWVLYTHFRFGWSPRENGIALFCVGLAAAVVQAGLLGVLIRRLGEVRLMLLGLGSGCITYMLYGLATEGWMMYVFILCNLLAFAAGPALQGIISKATPAQEQGELMGSLQSISSLGIIVMPLLGNTIVAKVSDLPARDWRIGTTFFACAAMQALAILVARRYFHLTRLRQQAQMQA</sequence>
<accession>A0A7W2ES18</accession>
<feature type="transmembrane region" description="Helical" evidence="8">
    <location>
        <begin position="265"/>
        <end position="287"/>
    </location>
</feature>
<feature type="transmembrane region" description="Helical" evidence="8">
    <location>
        <begin position="232"/>
        <end position="253"/>
    </location>
</feature>
<evidence type="ECO:0000313" key="11">
    <source>
        <dbReference type="Proteomes" id="UP000534388"/>
    </source>
</evidence>
<feature type="transmembrane region" description="Helical" evidence="8">
    <location>
        <begin position="149"/>
        <end position="171"/>
    </location>
</feature>
<dbReference type="AlphaFoldDB" id="A0A7W2ES18"/>
<protein>
    <submittedName>
        <fullName evidence="10">TCR/Tet family MFS transporter</fullName>
    </submittedName>
</protein>
<proteinExistence type="inferred from homology"/>
<feature type="transmembrane region" description="Helical" evidence="8">
    <location>
        <begin position="59"/>
        <end position="79"/>
    </location>
</feature>
<evidence type="ECO:0000259" key="9">
    <source>
        <dbReference type="PROSITE" id="PS50850"/>
    </source>
</evidence>
<dbReference type="SUPFAM" id="SSF103473">
    <property type="entry name" value="MFS general substrate transporter"/>
    <property type="match status" value="1"/>
</dbReference>
<dbReference type="Gene3D" id="1.20.1250.20">
    <property type="entry name" value="MFS general substrate transporter like domains"/>
    <property type="match status" value="1"/>
</dbReference>
<dbReference type="CDD" id="cd17388">
    <property type="entry name" value="MFS_TetA"/>
    <property type="match status" value="1"/>
</dbReference>
<comment type="function">
    <text evidence="1">Resistance to tetracycline by an active tetracycline efflux. This is an energy-dependent process that decreases the accumulation of the antibiotic in whole cells. This protein functions as a metal-tetracycline/H(+) antiporter.</text>
</comment>
<dbReference type="InterPro" id="IPR020846">
    <property type="entry name" value="MFS_dom"/>
</dbReference>
<reference evidence="10 11" key="1">
    <citation type="submission" date="2020-07" db="EMBL/GenBank/DDBJ databases">
        <title>Novel species isolated from subtropical streams in China.</title>
        <authorList>
            <person name="Lu H."/>
        </authorList>
    </citation>
    <scope>NUCLEOTIDE SEQUENCE [LARGE SCALE GENOMIC DNA]</scope>
    <source>
        <strain evidence="10 11">LX20W</strain>
    </source>
</reference>
<dbReference type="PANTHER" id="PTHR23504:SF15">
    <property type="entry name" value="MAJOR FACILITATOR SUPERFAMILY (MFS) PROFILE DOMAIN-CONTAINING PROTEIN"/>
    <property type="match status" value="1"/>
</dbReference>
<dbReference type="Pfam" id="PF07690">
    <property type="entry name" value="MFS_1"/>
    <property type="match status" value="1"/>
</dbReference>
<evidence type="ECO:0000256" key="1">
    <source>
        <dbReference type="ARBA" id="ARBA00003279"/>
    </source>
</evidence>
<feature type="transmembrane region" description="Helical" evidence="8">
    <location>
        <begin position="387"/>
        <end position="407"/>
    </location>
</feature>
<feature type="transmembrane region" description="Helical" evidence="8">
    <location>
        <begin position="320"/>
        <end position="341"/>
    </location>
</feature>
<dbReference type="InterPro" id="IPR036259">
    <property type="entry name" value="MFS_trans_sf"/>
</dbReference>
<evidence type="ECO:0000313" key="10">
    <source>
        <dbReference type="EMBL" id="MBA5637576.1"/>
    </source>
</evidence>
<organism evidence="10 11">
    <name type="scientific">Rugamonas brunnea</name>
    <dbReference type="NCBI Taxonomy" id="2758569"/>
    <lineage>
        <taxon>Bacteria</taxon>
        <taxon>Pseudomonadati</taxon>
        <taxon>Pseudomonadota</taxon>
        <taxon>Betaproteobacteria</taxon>
        <taxon>Burkholderiales</taxon>
        <taxon>Oxalobacteraceae</taxon>
        <taxon>Telluria group</taxon>
        <taxon>Rugamonas</taxon>
    </lineage>
</organism>